<evidence type="ECO:0000256" key="1">
    <source>
        <dbReference type="SAM" id="Phobius"/>
    </source>
</evidence>
<dbReference type="AlphaFoldDB" id="A0A8S3ZXF1"/>
<gene>
    <name evidence="3" type="ORF">CUNI_LOCUS18290</name>
</gene>
<name>A0A8S3ZXF1_9EUPU</name>
<keyword evidence="4" id="KW-1185">Reference proteome</keyword>
<reference evidence="3" key="1">
    <citation type="submission" date="2021-04" db="EMBL/GenBank/DDBJ databases">
        <authorList>
            <consortium name="Molecular Ecology Group"/>
        </authorList>
    </citation>
    <scope>NUCLEOTIDE SEQUENCE</scope>
</reference>
<feature type="domain" description="Polysaccharide pyruvyl transferase" evidence="2">
    <location>
        <begin position="201"/>
        <end position="439"/>
    </location>
</feature>
<dbReference type="Pfam" id="PF04230">
    <property type="entry name" value="PS_pyruv_trans"/>
    <property type="match status" value="1"/>
</dbReference>
<comment type="caution">
    <text evidence="3">The sequence shown here is derived from an EMBL/GenBank/DDBJ whole genome shotgun (WGS) entry which is preliminary data.</text>
</comment>
<feature type="transmembrane region" description="Helical" evidence="1">
    <location>
        <begin position="73"/>
        <end position="94"/>
    </location>
</feature>
<keyword evidence="1" id="KW-0812">Transmembrane</keyword>
<organism evidence="3 4">
    <name type="scientific">Candidula unifasciata</name>
    <dbReference type="NCBI Taxonomy" id="100452"/>
    <lineage>
        <taxon>Eukaryota</taxon>
        <taxon>Metazoa</taxon>
        <taxon>Spiralia</taxon>
        <taxon>Lophotrochozoa</taxon>
        <taxon>Mollusca</taxon>
        <taxon>Gastropoda</taxon>
        <taxon>Heterobranchia</taxon>
        <taxon>Euthyneura</taxon>
        <taxon>Panpulmonata</taxon>
        <taxon>Eupulmonata</taxon>
        <taxon>Stylommatophora</taxon>
        <taxon>Helicina</taxon>
        <taxon>Helicoidea</taxon>
        <taxon>Geomitridae</taxon>
        <taxon>Candidula</taxon>
    </lineage>
</organism>
<dbReference type="InterPro" id="IPR007345">
    <property type="entry name" value="Polysacch_pyruvyl_Trfase"/>
</dbReference>
<keyword evidence="1" id="KW-1133">Transmembrane helix</keyword>
<dbReference type="Proteomes" id="UP000678393">
    <property type="component" value="Unassembled WGS sequence"/>
</dbReference>
<accession>A0A8S3ZXF1</accession>
<protein>
    <recommendedName>
        <fullName evidence="2">Polysaccharide pyruvyl transferase domain-containing protein</fullName>
    </recommendedName>
</protein>
<proteinExistence type="predicted"/>
<evidence type="ECO:0000313" key="3">
    <source>
        <dbReference type="EMBL" id="CAG5132732.1"/>
    </source>
</evidence>
<dbReference type="EMBL" id="CAJHNH020005603">
    <property type="protein sequence ID" value="CAG5132732.1"/>
    <property type="molecule type" value="Genomic_DNA"/>
</dbReference>
<evidence type="ECO:0000313" key="4">
    <source>
        <dbReference type="Proteomes" id="UP000678393"/>
    </source>
</evidence>
<sequence>MNVVSHSIANIFKRLLVVLLLSALGTRELSVSNYLGLGIALAGLLIHTHGKVVADCFCLLTENVRREGHKRSTFTALVFLALFASAVVTLSGMLTSTTGRLPAAGQLADTAFSSENYGLRNVRDALTEESHLVEAESDPDLREFLSWRLVDHPEETDKRSKTLTTSREIIEEAQRILANLLGDLIGTANHVMLIDVPVFENKGDPAIAAGGVMLMKRLGKTIVYYCETYSCQNNTRLREALRASRSYRKDDLVILMNGGGNLVGYPLMDGIRTKFINTFHDKKSIILTQSIWLHGNYSANLDFARSVYSNRPNLTILIRDRQSLEIAKNNFKGVKLILAPDMAFCIGMTPRQMPPLYDIVWLKRNDSEGTNYTLPNVPTNISVEISDWYSWKSNKGPNDIETAFHFAGEGFQFLQRGRVVITDRLHGHILCLLMDIPHLSSFHRTWTQGLENTVLVSNGSLALESGLELLTRYEKWLPLIGSSYKPTGG</sequence>
<keyword evidence="1" id="KW-0472">Membrane</keyword>
<dbReference type="OrthoDB" id="6134158at2759"/>
<evidence type="ECO:0000259" key="2">
    <source>
        <dbReference type="Pfam" id="PF04230"/>
    </source>
</evidence>